<evidence type="ECO:0000313" key="3">
    <source>
        <dbReference type="Proteomes" id="UP000053557"/>
    </source>
</evidence>
<dbReference type="AlphaFoldDB" id="A0A124IVM8"/>
<reference evidence="2 3" key="1">
    <citation type="submission" date="2015-12" db="EMBL/GenBank/DDBJ databases">
        <title>Draft genome sequence of Acidibacillus ferrooxidans ITV001, isolated from a chalcopyrite acid mine drainage site in Brazil.</title>
        <authorList>
            <person name="Dall'Agnol H."/>
            <person name="Nancucheo I."/>
            <person name="Johnson B."/>
            <person name="Oliveira R."/>
            <person name="Leite L."/>
            <person name="Pylro V."/>
            <person name="Nunes G.L."/>
            <person name="Tzotzos G."/>
            <person name="Fernandes G.R."/>
            <person name="Dutra J."/>
            <person name="Orellana S.C."/>
            <person name="Oliveira G."/>
        </authorList>
    </citation>
    <scope>NUCLEOTIDE SEQUENCE [LARGE SCALE GENOMIC DNA]</scope>
    <source>
        <strain evidence="3">ITV01</strain>
    </source>
</reference>
<dbReference type="InterPro" id="IPR011008">
    <property type="entry name" value="Dimeric_a/b-barrel"/>
</dbReference>
<feature type="domain" description="Transcription regulator AsnC/Lrp ligand binding" evidence="1">
    <location>
        <begin position="70"/>
        <end position="143"/>
    </location>
</feature>
<gene>
    <name evidence="2" type="ORF">ATW55_10075</name>
</gene>
<dbReference type="InterPro" id="IPR019887">
    <property type="entry name" value="Tscrpt_reg_AsnC/Lrp_C"/>
</dbReference>
<name>A0A124IVM8_9BACL</name>
<dbReference type="EMBL" id="LPVJ01000070">
    <property type="protein sequence ID" value="KUO94759.1"/>
    <property type="molecule type" value="Genomic_DNA"/>
</dbReference>
<dbReference type="SUPFAM" id="SSF54909">
    <property type="entry name" value="Dimeric alpha+beta barrel"/>
    <property type="match status" value="1"/>
</dbReference>
<dbReference type="PANTHER" id="PTHR43413">
    <property type="entry name" value="TRANSCRIPTIONAL REGULATOR, ASNC FAMILY"/>
    <property type="match status" value="1"/>
</dbReference>
<evidence type="ECO:0000313" key="2">
    <source>
        <dbReference type="EMBL" id="KUO94759.1"/>
    </source>
</evidence>
<dbReference type="InterPro" id="IPR050684">
    <property type="entry name" value="HTH-Siroheme_Decarb"/>
</dbReference>
<dbReference type="OrthoDB" id="66249at2"/>
<proteinExistence type="predicted"/>
<keyword evidence="3" id="KW-1185">Reference proteome</keyword>
<dbReference type="Gene3D" id="3.30.70.920">
    <property type="match status" value="1"/>
</dbReference>
<organism evidence="2 3">
    <name type="scientific">Ferroacidibacillus organovorans</name>
    <dbReference type="NCBI Taxonomy" id="1765683"/>
    <lineage>
        <taxon>Bacteria</taxon>
        <taxon>Bacillati</taxon>
        <taxon>Bacillota</taxon>
        <taxon>Bacilli</taxon>
        <taxon>Bacillales</taxon>
        <taxon>Alicyclobacillaceae</taxon>
        <taxon>Ferroacidibacillus</taxon>
    </lineage>
</organism>
<dbReference type="RefSeq" id="WP_067719285.1">
    <property type="nucleotide sequence ID" value="NZ_LPVJ01000070.1"/>
</dbReference>
<dbReference type="Proteomes" id="UP000053557">
    <property type="component" value="Unassembled WGS sequence"/>
</dbReference>
<comment type="caution">
    <text evidence="2">The sequence shown here is derived from an EMBL/GenBank/DDBJ whole genome shotgun (WGS) entry which is preliminary data.</text>
</comment>
<dbReference type="Pfam" id="PF01037">
    <property type="entry name" value="AsnC_trans_reg"/>
    <property type="match status" value="1"/>
</dbReference>
<sequence>MDSEKRVKLLHMLHENANYTDEMLATLLDEEPAEVRAVIAEAEQSRVILGYSAIVNWDKVDGNGVTAVIDVRVTPQREVGFDAIARRIYRFSEVKSVALMSGAYDLQVVVEGSHLRDVATFVSERLATIEHVTGTATHFLLKTYKADGVIFDDREDEKRLVVAP</sequence>
<dbReference type="PANTHER" id="PTHR43413:SF7">
    <property type="entry name" value="HTH-TYPE TRANSCRIPTIONAL REGULATOR PTR2"/>
    <property type="match status" value="1"/>
</dbReference>
<protein>
    <submittedName>
        <fullName evidence="2">AsnC family transcriptional regulator</fullName>
    </submittedName>
</protein>
<evidence type="ECO:0000259" key="1">
    <source>
        <dbReference type="Pfam" id="PF01037"/>
    </source>
</evidence>
<accession>A0A124IVM8</accession>